<dbReference type="InterPro" id="IPR007832">
    <property type="entry name" value="RNA_pol_Rpc34"/>
</dbReference>
<evidence type="ECO:0000313" key="6">
    <source>
        <dbReference type="EMBL" id="CAL4140980.1"/>
    </source>
</evidence>
<keyword evidence="4" id="KW-0804">Transcription</keyword>
<protein>
    <recommendedName>
        <fullName evidence="8">DNA-directed RNA polymerase III subunit RPC6</fullName>
    </recommendedName>
</protein>
<dbReference type="Proteomes" id="UP001497623">
    <property type="component" value="Unassembled WGS sequence"/>
</dbReference>
<evidence type="ECO:0000256" key="1">
    <source>
        <dbReference type="ARBA" id="ARBA00004123"/>
    </source>
</evidence>
<comment type="similarity">
    <text evidence="2">Belongs to the eukaryotic RPC34/RPC39 RNA polymerase subunit family.</text>
</comment>
<dbReference type="Gene3D" id="1.10.10.10">
    <property type="entry name" value="Winged helix-like DNA-binding domain superfamily/Winged helix DNA-binding domain"/>
    <property type="match status" value="1"/>
</dbReference>
<gene>
    <name evidence="6" type="ORF">MNOR_LOCUS28777</name>
</gene>
<dbReference type="InterPro" id="IPR036390">
    <property type="entry name" value="WH_DNA-bd_sf"/>
</dbReference>
<keyword evidence="7" id="KW-1185">Reference proteome</keyword>
<evidence type="ECO:0000313" key="7">
    <source>
        <dbReference type="Proteomes" id="UP001497623"/>
    </source>
</evidence>
<comment type="caution">
    <text evidence="6">The sequence shown here is derived from an EMBL/GenBank/DDBJ whole genome shotgun (WGS) entry which is preliminary data.</text>
</comment>
<dbReference type="InterPro" id="IPR016049">
    <property type="entry name" value="RNA_pol_Rpc34-like"/>
</dbReference>
<evidence type="ECO:0008006" key="8">
    <source>
        <dbReference type="Google" id="ProtNLM"/>
    </source>
</evidence>
<feature type="non-terminal residue" evidence="6">
    <location>
        <position position="297"/>
    </location>
</feature>
<evidence type="ECO:0000256" key="5">
    <source>
        <dbReference type="ARBA" id="ARBA00023242"/>
    </source>
</evidence>
<dbReference type="PANTHER" id="PTHR12780">
    <property type="entry name" value="RNA POLYMERASE III DNA DIRECTED , 39KD SUBUNIT-RELATED"/>
    <property type="match status" value="1"/>
</dbReference>
<accession>A0AAV2RUA6</accession>
<evidence type="ECO:0000256" key="4">
    <source>
        <dbReference type="ARBA" id="ARBA00023163"/>
    </source>
</evidence>
<dbReference type="GO" id="GO:0006383">
    <property type="term" value="P:transcription by RNA polymerase III"/>
    <property type="evidence" value="ECO:0007669"/>
    <property type="project" value="InterPro"/>
</dbReference>
<dbReference type="SUPFAM" id="SSF46785">
    <property type="entry name" value="Winged helix' DNA-binding domain"/>
    <property type="match status" value="1"/>
</dbReference>
<dbReference type="AlphaFoldDB" id="A0AAV2RUA6"/>
<organism evidence="6 7">
    <name type="scientific">Meganyctiphanes norvegica</name>
    <name type="common">Northern krill</name>
    <name type="synonym">Thysanopoda norvegica</name>
    <dbReference type="NCBI Taxonomy" id="48144"/>
    <lineage>
        <taxon>Eukaryota</taxon>
        <taxon>Metazoa</taxon>
        <taxon>Ecdysozoa</taxon>
        <taxon>Arthropoda</taxon>
        <taxon>Crustacea</taxon>
        <taxon>Multicrustacea</taxon>
        <taxon>Malacostraca</taxon>
        <taxon>Eumalacostraca</taxon>
        <taxon>Eucarida</taxon>
        <taxon>Euphausiacea</taxon>
        <taxon>Euphausiidae</taxon>
        <taxon>Meganyctiphanes</taxon>
    </lineage>
</organism>
<reference evidence="6 7" key="1">
    <citation type="submission" date="2024-05" db="EMBL/GenBank/DDBJ databases">
        <authorList>
            <person name="Wallberg A."/>
        </authorList>
    </citation>
    <scope>NUCLEOTIDE SEQUENCE [LARGE SCALE GENOMIC DNA]</scope>
</reference>
<dbReference type="GO" id="GO:0005666">
    <property type="term" value="C:RNA polymerase III complex"/>
    <property type="evidence" value="ECO:0007669"/>
    <property type="project" value="InterPro"/>
</dbReference>
<evidence type="ECO:0000256" key="3">
    <source>
        <dbReference type="ARBA" id="ARBA00022478"/>
    </source>
</evidence>
<evidence type="ECO:0000256" key="2">
    <source>
        <dbReference type="ARBA" id="ARBA00011038"/>
    </source>
</evidence>
<keyword evidence="3" id="KW-0240">DNA-directed RNA polymerase</keyword>
<keyword evidence="5" id="KW-0539">Nucleus</keyword>
<proteinExistence type="inferred from homology"/>
<dbReference type="FunFam" id="1.10.10.10:FF:000237">
    <property type="entry name" value="DNA-directed RNA polymerase III subunit RPC6"/>
    <property type="match status" value="1"/>
</dbReference>
<name>A0AAV2RUA6_MEGNR</name>
<comment type="subcellular location">
    <subcellularLocation>
        <location evidence="1">Nucleus</location>
    </subcellularLocation>
</comment>
<dbReference type="EMBL" id="CAXKWB010032343">
    <property type="protein sequence ID" value="CAL4140980.1"/>
    <property type="molecule type" value="Genomic_DNA"/>
</dbReference>
<dbReference type="Pfam" id="PF05158">
    <property type="entry name" value="RNA_pol_Rpc34"/>
    <property type="match status" value="1"/>
</dbReference>
<sequence length="297" mass="33956">MADKDSIGEVGQRILNLCAEFKEGITVKIIQNDMPTLDQREIVTTINKLLSKSLIDLLKKGDKEHVFKLRDPGSLHRVKGADPEEQMVYKIIEECGKIGTMLKEVMKYSNFFSPLFGEIPESLAKKRKNTSSYYNAPKRVAQLNFGKPNYSAKDNSSDFGQSEEQQRWETLISLNLREWQFPHQRPAPVKVRSGSPQLLREHTAFVIQDKIAKTILELCRDQHIRLIPVHLRGVLNVLADQGSRECPISTEWSLDKASFSQICDWFGRPQLDLFATRDNCQLERFISPCPDRSAILP</sequence>
<dbReference type="InterPro" id="IPR036388">
    <property type="entry name" value="WH-like_DNA-bd_sf"/>
</dbReference>